<organism evidence="2 3">
    <name type="scientific">Pseudonocardia bannensis</name>
    <dbReference type="NCBI Taxonomy" id="630973"/>
    <lineage>
        <taxon>Bacteria</taxon>
        <taxon>Bacillati</taxon>
        <taxon>Actinomycetota</taxon>
        <taxon>Actinomycetes</taxon>
        <taxon>Pseudonocardiales</taxon>
        <taxon>Pseudonocardiaceae</taxon>
        <taxon>Pseudonocardia</taxon>
    </lineage>
</organism>
<accession>A0A848DHM9</accession>
<evidence type="ECO:0000313" key="3">
    <source>
        <dbReference type="Proteomes" id="UP000586918"/>
    </source>
</evidence>
<evidence type="ECO:0000313" key="2">
    <source>
        <dbReference type="EMBL" id="NMH92055.1"/>
    </source>
</evidence>
<protein>
    <submittedName>
        <fullName evidence="2">Uncharacterized protein</fullName>
    </submittedName>
</protein>
<feature type="compositionally biased region" description="Polar residues" evidence="1">
    <location>
        <begin position="1"/>
        <end position="18"/>
    </location>
</feature>
<dbReference type="EMBL" id="JAAXKZ010000030">
    <property type="protein sequence ID" value="NMH92055.1"/>
    <property type="molecule type" value="Genomic_DNA"/>
</dbReference>
<evidence type="ECO:0000256" key="1">
    <source>
        <dbReference type="SAM" id="MobiDB-lite"/>
    </source>
</evidence>
<comment type="caution">
    <text evidence="2">The sequence shown here is derived from an EMBL/GenBank/DDBJ whole genome shotgun (WGS) entry which is preliminary data.</text>
</comment>
<reference evidence="2 3" key="1">
    <citation type="submission" date="2020-04" db="EMBL/GenBank/DDBJ databases">
        <authorList>
            <person name="Klaysubun C."/>
            <person name="Duangmal K."/>
            <person name="Lipun K."/>
        </authorList>
    </citation>
    <scope>NUCLEOTIDE SEQUENCE [LARGE SCALE GENOMIC DNA]</scope>
    <source>
        <strain evidence="2 3">DSM 45300</strain>
    </source>
</reference>
<dbReference type="AlphaFoldDB" id="A0A848DHM9"/>
<dbReference type="Proteomes" id="UP000586918">
    <property type="component" value="Unassembled WGS sequence"/>
</dbReference>
<proteinExistence type="predicted"/>
<sequence>MASDATGQSPGQSVSTGRANGPEQISDEARAQFVQLLVDKVREAQASDELRTQFVQFLLDKVRGDPFPSREQLDLIEESLPPDMFSDYAQVLMEKAGQEGFPSNEILRRIQRISGGPRARG</sequence>
<feature type="region of interest" description="Disordered" evidence="1">
    <location>
        <begin position="1"/>
        <end position="26"/>
    </location>
</feature>
<name>A0A848DHM9_9PSEU</name>
<gene>
    <name evidence="2" type="ORF">HF519_10840</name>
</gene>
<dbReference type="RefSeq" id="WP_169412733.1">
    <property type="nucleotide sequence ID" value="NZ_JAAXKZ010000030.1"/>
</dbReference>
<keyword evidence="3" id="KW-1185">Reference proteome</keyword>